<evidence type="ECO:0000313" key="12">
    <source>
        <dbReference type="EMBL" id="KRK65472.1"/>
    </source>
</evidence>
<comment type="function">
    <text evidence="9 10">Zinc phosphodiesterase, which displays some tRNA 3'-processing endonuclease activity. Probably involved in tRNA maturation, by removing a 3'-trailer from precursor tRNA.</text>
</comment>
<keyword evidence="8 10" id="KW-0862">Zinc</keyword>
<evidence type="ECO:0000256" key="7">
    <source>
        <dbReference type="ARBA" id="ARBA00022801"/>
    </source>
</evidence>
<name>A0A0R1J276_9LACO</name>
<dbReference type="InterPro" id="IPR013471">
    <property type="entry name" value="RNase_Z/BN"/>
</dbReference>
<comment type="subunit">
    <text evidence="1 10">Homodimer.</text>
</comment>
<evidence type="ECO:0000256" key="2">
    <source>
        <dbReference type="ARBA" id="ARBA00012477"/>
    </source>
</evidence>
<evidence type="ECO:0000256" key="6">
    <source>
        <dbReference type="ARBA" id="ARBA00022759"/>
    </source>
</evidence>
<comment type="similarity">
    <text evidence="10">Belongs to the RNase Z family.</text>
</comment>
<dbReference type="GO" id="GO:0042802">
    <property type="term" value="F:identical protein binding"/>
    <property type="evidence" value="ECO:0007669"/>
    <property type="project" value="UniProtKB-ARBA"/>
</dbReference>
<protein>
    <recommendedName>
        <fullName evidence="2 10">Ribonuclease Z</fullName>
        <shortName evidence="10">RNase Z</shortName>
        <ecNumber evidence="2 10">3.1.26.11</ecNumber>
    </recommendedName>
    <alternativeName>
        <fullName evidence="10">tRNA 3 endonuclease</fullName>
    </alternativeName>
    <alternativeName>
        <fullName evidence="10">tRNase Z</fullName>
    </alternativeName>
</protein>
<dbReference type="SUPFAM" id="SSF56281">
    <property type="entry name" value="Metallo-hydrolase/oxidoreductase"/>
    <property type="match status" value="1"/>
</dbReference>
<dbReference type="Pfam" id="PF12706">
    <property type="entry name" value="Lactamase_B_2"/>
    <property type="match status" value="1"/>
</dbReference>
<dbReference type="Gene3D" id="3.60.15.10">
    <property type="entry name" value="Ribonuclease Z/Hydroxyacylglutathione hydrolase-like"/>
    <property type="match status" value="1"/>
</dbReference>
<dbReference type="EMBL" id="AZDG01000002">
    <property type="protein sequence ID" value="KRK65472.1"/>
    <property type="molecule type" value="Genomic_DNA"/>
</dbReference>
<evidence type="ECO:0000256" key="8">
    <source>
        <dbReference type="ARBA" id="ARBA00022833"/>
    </source>
</evidence>
<feature type="binding site" evidence="10">
    <location>
        <position position="141"/>
    </location>
    <ligand>
        <name>Zn(2+)</name>
        <dbReference type="ChEBI" id="CHEBI:29105"/>
        <label>1</label>
        <note>catalytic</note>
    </ligand>
</feature>
<evidence type="ECO:0000256" key="3">
    <source>
        <dbReference type="ARBA" id="ARBA00022694"/>
    </source>
</evidence>
<accession>A0A0R1J276</accession>
<dbReference type="PANTHER" id="PTHR46018:SF2">
    <property type="entry name" value="ZINC PHOSPHODIESTERASE ELAC PROTEIN 1"/>
    <property type="match status" value="1"/>
</dbReference>
<evidence type="ECO:0000256" key="1">
    <source>
        <dbReference type="ARBA" id="ARBA00011738"/>
    </source>
</evidence>
<dbReference type="RefSeq" id="WP_057764103.1">
    <property type="nucleotide sequence ID" value="NZ_AZDG01000002.1"/>
</dbReference>
<dbReference type="CDD" id="cd07717">
    <property type="entry name" value="RNaseZ_ZiPD-like_MBL-fold"/>
    <property type="match status" value="1"/>
</dbReference>
<evidence type="ECO:0000256" key="4">
    <source>
        <dbReference type="ARBA" id="ARBA00022722"/>
    </source>
</evidence>
<feature type="domain" description="Metallo-beta-lactamase" evidence="11">
    <location>
        <begin position="203"/>
        <end position="271"/>
    </location>
</feature>
<feature type="binding site" evidence="10">
    <location>
        <position position="67"/>
    </location>
    <ligand>
        <name>Zn(2+)</name>
        <dbReference type="ChEBI" id="CHEBI:29105"/>
        <label>2</label>
        <note>catalytic</note>
    </ligand>
</feature>
<feature type="binding site" evidence="10">
    <location>
        <position position="212"/>
    </location>
    <ligand>
        <name>Zn(2+)</name>
        <dbReference type="ChEBI" id="CHEBI:29105"/>
        <label>2</label>
        <note>catalytic</note>
    </ligand>
</feature>
<gene>
    <name evidence="10" type="primary">rnz</name>
    <name evidence="12" type="ORF">FC72_GL000942</name>
</gene>
<dbReference type="GO" id="GO:0008270">
    <property type="term" value="F:zinc ion binding"/>
    <property type="evidence" value="ECO:0007669"/>
    <property type="project" value="UniProtKB-UniRule"/>
</dbReference>
<feature type="binding site" evidence="10">
    <location>
        <position position="68"/>
    </location>
    <ligand>
        <name>Zn(2+)</name>
        <dbReference type="ChEBI" id="CHEBI:29105"/>
        <label>2</label>
        <note>catalytic</note>
    </ligand>
</feature>
<feature type="binding site" evidence="10">
    <location>
        <position position="65"/>
    </location>
    <ligand>
        <name>Zn(2+)</name>
        <dbReference type="ChEBI" id="CHEBI:29105"/>
        <label>1</label>
        <note>catalytic</note>
    </ligand>
</feature>
<keyword evidence="4 10" id="KW-0540">Nuclease</keyword>
<comment type="caution">
    <text evidence="12">The sequence shown here is derived from an EMBL/GenBank/DDBJ whole genome shotgun (WGS) entry which is preliminary data.</text>
</comment>
<dbReference type="NCBIfam" id="NF000801">
    <property type="entry name" value="PRK00055.1-3"/>
    <property type="match status" value="1"/>
</dbReference>
<keyword evidence="6 10" id="KW-0255">Endonuclease</keyword>
<feature type="binding site" evidence="10">
    <location>
        <position position="63"/>
    </location>
    <ligand>
        <name>Zn(2+)</name>
        <dbReference type="ChEBI" id="CHEBI:29105"/>
        <label>1</label>
        <note>catalytic</note>
    </ligand>
</feature>
<dbReference type="STRING" id="1423811.FC72_GL000942"/>
<feature type="binding site" evidence="10">
    <location>
        <position position="270"/>
    </location>
    <ligand>
        <name>Zn(2+)</name>
        <dbReference type="ChEBI" id="CHEBI:29105"/>
        <label>2</label>
        <note>catalytic</note>
    </ligand>
</feature>
<organism evidence="12 13">
    <name type="scientific">Companilactobacillus tucceti DSM 20183</name>
    <dbReference type="NCBI Taxonomy" id="1423811"/>
    <lineage>
        <taxon>Bacteria</taxon>
        <taxon>Bacillati</taxon>
        <taxon>Bacillota</taxon>
        <taxon>Bacilli</taxon>
        <taxon>Lactobacillales</taxon>
        <taxon>Lactobacillaceae</taxon>
        <taxon>Companilactobacillus</taxon>
    </lineage>
</organism>
<dbReference type="NCBIfam" id="TIGR02651">
    <property type="entry name" value="RNase_Z"/>
    <property type="match status" value="1"/>
</dbReference>
<dbReference type="AlphaFoldDB" id="A0A0R1J276"/>
<evidence type="ECO:0000256" key="10">
    <source>
        <dbReference type="HAMAP-Rule" id="MF_01818"/>
    </source>
</evidence>
<dbReference type="Pfam" id="PF23023">
    <property type="entry name" value="Anti-Pycsar_Apyc1"/>
    <property type="match status" value="1"/>
</dbReference>
<sequence length="312" mass="34661">MELEFLGTGAGVPSKSRNVSSVALKMLDERNEVWLFDVGEATQHQILKTAIRPRKITKIFISHLHGDHIFGLPGLLSSRSNQGGDTPLEIYGPVGIRDFVETSLNVTGSRPNYHIKYIELKNGGEIFNDKTFKVEAGLLKHRVTCFGYRVTEKPRVGELQVDKLKKYNIPNGPIFGQLKSGDTVTLDDGTVLNGKDFIGPDKPSKVVTVISDTRYTPEIDRLSKDADVIVHESTFSNSEKKMAYNYFHSTATQAAEAANKASAKGLLLTHISARYTGKNALTLQKEAQKIFKNTKVVNDFDIYEVPFTEKRG</sequence>
<keyword evidence="13" id="KW-1185">Reference proteome</keyword>
<dbReference type="EC" id="3.1.26.11" evidence="2 10"/>
<dbReference type="FunFam" id="3.60.15.10:FF:000002">
    <property type="entry name" value="Ribonuclease Z"/>
    <property type="match status" value="1"/>
</dbReference>
<comment type="cofactor">
    <cofactor evidence="10">
        <name>Zn(2+)</name>
        <dbReference type="ChEBI" id="CHEBI:29105"/>
    </cofactor>
    <text evidence="10">Binds 2 Zn(2+) ions.</text>
</comment>
<feature type="binding site" evidence="10">
    <location>
        <position position="212"/>
    </location>
    <ligand>
        <name>Zn(2+)</name>
        <dbReference type="ChEBI" id="CHEBI:29105"/>
        <label>1</label>
        <note>catalytic</note>
    </ligand>
</feature>
<feature type="active site" description="Proton acceptor" evidence="10">
    <location>
        <position position="67"/>
    </location>
</feature>
<dbReference type="OrthoDB" id="9800940at2"/>
<evidence type="ECO:0000256" key="9">
    <source>
        <dbReference type="ARBA" id="ARBA00057812"/>
    </source>
</evidence>
<dbReference type="PANTHER" id="PTHR46018">
    <property type="entry name" value="ZINC PHOSPHODIESTERASE ELAC PROTEIN 1"/>
    <property type="match status" value="1"/>
</dbReference>
<proteinExistence type="inferred from homology"/>
<dbReference type="InterPro" id="IPR001279">
    <property type="entry name" value="Metallo-B-lactamas"/>
</dbReference>
<evidence type="ECO:0000259" key="11">
    <source>
        <dbReference type="Pfam" id="PF12706"/>
    </source>
</evidence>
<keyword evidence="5 10" id="KW-0479">Metal-binding</keyword>
<keyword evidence="3 10" id="KW-0819">tRNA processing</keyword>
<keyword evidence="7 10" id="KW-0378">Hydrolase</keyword>
<dbReference type="GO" id="GO:0042781">
    <property type="term" value="F:3'-tRNA processing endoribonuclease activity"/>
    <property type="evidence" value="ECO:0007669"/>
    <property type="project" value="UniProtKB-UniRule"/>
</dbReference>
<evidence type="ECO:0000313" key="13">
    <source>
        <dbReference type="Proteomes" id="UP000050929"/>
    </source>
</evidence>
<dbReference type="HAMAP" id="MF_01818">
    <property type="entry name" value="RNase_Z_BN"/>
    <property type="match status" value="1"/>
</dbReference>
<reference evidence="12 13" key="1">
    <citation type="journal article" date="2015" name="Genome Announc.">
        <title>Expanding the biotechnology potential of lactobacilli through comparative genomics of 213 strains and associated genera.</title>
        <authorList>
            <person name="Sun Z."/>
            <person name="Harris H.M."/>
            <person name="McCann A."/>
            <person name="Guo C."/>
            <person name="Argimon S."/>
            <person name="Zhang W."/>
            <person name="Yang X."/>
            <person name="Jeffery I.B."/>
            <person name="Cooney J.C."/>
            <person name="Kagawa T.F."/>
            <person name="Liu W."/>
            <person name="Song Y."/>
            <person name="Salvetti E."/>
            <person name="Wrobel A."/>
            <person name="Rasinkangas P."/>
            <person name="Parkhill J."/>
            <person name="Rea M.C."/>
            <person name="O'Sullivan O."/>
            <person name="Ritari J."/>
            <person name="Douillard F.P."/>
            <person name="Paul Ross R."/>
            <person name="Yang R."/>
            <person name="Briner A.E."/>
            <person name="Felis G.E."/>
            <person name="de Vos W.M."/>
            <person name="Barrangou R."/>
            <person name="Klaenhammer T.R."/>
            <person name="Caufield P.W."/>
            <person name="Cui Y."/>
            <person name="Zhang H."/>
            <person name="O'Toole P.W."/>
        </authorList>
    </citation>
    <scope>NUCLEOTIDE SEQUENCE [LARGE SCALE GENOMIC DNA]</scope>
    <source>
        <strain evidence="12 13">DSM 20183</strain>
    </source>
</reference>
<dbReference type="PATRIC" id="fig|1423811.3.peg.954"/>
<dbReference type="Proteomes" id="UP000050929">
    <property type="component" value="Unassembled WGS sequence"/>
</dbReference>
<comment type="catalytic activity">
    <reaction evidence="10">
        <text>Endonucleolytic cleavage of RNA, removing extra 3' nucleotides from tRNA precursor, generating 3' termini of tRNAs. A 3'-hydroxy group is left at the tRNA terminus and a 5'-phosphoryl group is left at the trailer molecule.</text>
        <dbReference type="EC" id="3.1.26.11"/>
    </reaction>
</comment>
<evidence type="ECO:0000256" key="5">
    <source>
        <dbReference type="ARBA" id="ARBA00022723"/>
    </source>
</evidence>
<dbReference type="InterPro" id="IPR036866">
    <property type="entry name" value="RibonucZ/Hydroxyglut_hydro"/>
</dbReference>